<evidence type="ECO:0000313" key="8">
    <source>
        <dbReference type="Proteomes" id="UP000003477"/>
    </source>
</evidence>
<dbReference type="PANTHER" id="PTHR36449:SF1">
    <property type="entry name" value="ACETYLTRANSFERASE"/>
    <property type="match status" value="1"/>
</dbReference>
<evidence type="ECO:0000313" key="7">
    <source>
        <dbReference type="EMBL" id="EHJ09360.1"/>
    </source>
</evidence>
<dbReference type="EMBL" id="AESD01001051">
    <property type="protein sequence ID" value="EHJ09360.1"/>
    <property type="molecule type" value="Genomic_DNA"/>
</dbReference>
<organism evidence="7 8">
    <name type="scientific">Crocosphaera watsonii WH 0003</name>
    <dbReference type="NCBI Taxonomy" id="423471"/>
    <lineage>
        <taxon>Bacteria</taxon>
        <taxon>Bacillati</taxon>
        <taxon>Cyanobacteriota</taxon>
        <taxon>Cyanophyceae</taxon>
        <taxon>Oscillatoriophycideae</taxon>
        <taxon>Chroococcales</taxon>
        <taxon>Aphanothecaceae</taxon>
        <taxon>Crocosphaera</taxon>
    </lineage>
</organism>
<comment type="caution">
    <text evidence="7">The sequence shown here is derived from an EMBL/GenBank/DDBJ whole genome shotgun (WGS) entry which is preliminary data.</text>
</comment>
<dbReference type="PANTHER" id="PTHR36449">
    <property type="entry name" value="ACETYLTRANSFERASE-RELATED"/>
    <property type="match status" value="1"/>
</dbReference>
<feature type="domain" description="N-acetyltransferase" evidence="6">
    <location>
        <begin position="55"/>
        <end position="144"/>
    </location>
</feature>
<name>G5JEM6_CROWT</name>
<dbReference type="RefSeq" id="WP_007313592.1">
    <property type="nucleotide sequence ID" value="NZ_AESD01001051.1"/>
</dbReference>
<dbReference type="Gene3D" id="3.40.630.30">
    <property type="match status" value="1"/>
</dbReference>
<protein>
    <submittedName>
        <fullName evidence="7">GCN5-related N-acetyltransferase Histone acetyltransferase HPA2</fullName>
    </submittedName>
</protein>
<keyword evidence="4" id="KW-0012">Acyltransferase</keyword>
<dbReference type="Pfam" id="PF00583">
    <property type="entry name" value="Acetyltransf_1"/>
    <property type="match status" value="1"/>
</dbReference>
<evidence type="ECO:0000256" key="5">
    <source>
        <dbReference type="ARBA" id="ARBA00049880"/>
    </source>
</evidence>
<proteinExistence type="predicted"/>
<evidence type="ECO:0000256" key="3">
    <source>
        <dbReference type="ARBA" id="ARBA00022679"/>
    </source>
</evidence>
<evidence type="ECO:0000256" key="4">
    <source>
        <dbReference type="ARBA" id="ARBA00023315"/>
    </source>
</evidence>
<dbReference type="GO" id="GO:0016747">
    <property type="term" value="F:acyltransferase activity, transferring groups other than amino-acyl groups"/>
    <property type="evidence" value="ECO:0007669"/>
    <property type="project" value="InterPro"/>
</dbReference>
<keyword evidence="2" id="KW-1277">Toxin-antitoxin system</keyword>
<keyword evidence="1" id="KW-0678">Repressor</keyword>
<dbReference type="InterPro" id="IPR000182">
    <property type="entry name" value="GNAT_dom"/>
</dbReference>
<reference evidence="7 8" key="1">
    <citation type="journal article" date="2011" name="Front. Microbiol.">
        <title>Two Strains of Crocosphaera watsonii with Highly Conserved Genomes are Distinguished by Strain-Specific Features.</title>
        <authorList>
            <person name="Bench S.R."/>
            <person name="Ilikchyan I.N."/>
            <person name="Tripp H.J."/>
            <person name="Zehr J.P."/>
        </authorList>
    </citation>
    <scope>NUCLEOTIDE SEQUENCE [LARGE SCALE GENOMIC DNA]</scope>
    <source>
        <strain evidence="7 8">WH 0003</strain>
    </source>
</reference>
<evidence type="ECO:0000256" key="1">
    <source>
        <dbReference type="ARBA" id="ARBA00022491"/>
    </source>
</evidence>
<dbReference type="AlphaFoldDB" id="G5JEM6"/>
<dbReference type="Proteomes" id="UP000003477">
    <property type="component" value="Unassembled WGS sequence"/>
</dbReference>
<dbReference type="PATRIC" id="fig|423471.3.peg.5483"/>
<sequence>MAIPPFAYVIEPLAKHHNRSDFHCGSEALDRYLQEQASQDLRRYLAAVFVLQDLEQKRIAGYYTLAATAIQLADLPAELTRKLPKYPKIPATLLGRLGVEQRYQGLGLGTFLLFDAMNRSLRSEVASMAVVVDAKNDQAKAFYEYHQFIPFPQQPLRLYLPMATIKKMLG</sequence>
<dbReference type="SUPFAM" id="SSF55729">
    <property type="entry name" value="Acyl-CoA N-acyltransferases (Nat)"/>
    <property type="match status" value="1"/>
</dbReference>
<dbReference type="InterPro" id="IPR016181">
    <property type="entry name" value="Acyl_CoA_acyltransferase"/>
</dbReference>
<gene>
    <name evidence="7" type="ORF">CWATWH0003_B213</name>
</gene>
<keyword evidence="3 7" id="KW-0808">Transferase</keyword>
<evidence type="ECO:0000256" key="2">
    <source>
        <dbReference type="ARBA" id="ARBA00022649"/>
    </source>
</evidence>
<evidence type="ECO:0000259" key="6">
    <source>
        <dbReference type="Pfam" id="PF00583"/>
    </source>
</evidence>
<dbReference type="GeneID" id="88769156"/>
<comment type="catalytic activity">
    <reaction evidence="5">
        <text>glycyl-tRNA(Gly) + acetyl-CoA = N-acetylglycyl-tRNA(Gly) + CoA + H(+)</text>
        <dbReference type="Rhea" id="RHEA:81867"/>
        <dbReference type="Rhea" id="RHEA-COMP:9683"/>
        <dbReference type="Rhea" id="RHEA-COMP:19766"/>
        <dbReference type="ChEBI" id="CHEBI:15378"/>
        <dbReference type="ChEBI" id="CHEBI:57287"/>
        <dbReference type="ChEBI" id="CHEBI:57288"/>
        <dbReference type="ChEBI" id="CHEBI:78522"/>
        <dbReference type="ChEBI" id="CHEBI:232036"/>
    </reaction>
</comment>
<accession>G5JEM6</accession>